<dbReference type="eggNOG" id="COG1373">
    <property type="taxonomic scope" value="Bacteria"/>
</dbReference>
<feature type="domain" description="DUF4143" evidence="1">
    <location>
        <begin position="64"/>
        <end position="212"/>
    </location>
</feature>
<reference evidence="2 3" key="1">
    <citation type="journal article" date="2015" name="Genome Announc.">
        <title>Expanding the biotechnology potential of lactobacilli through comparative genomics of 213 strains and associated genera.</title>
        <authorList>
            <person name="Sun Z."/>
            <person name="Harris H.M."/>
            <person name="McCann A."/>
            <person name="Guo C."/>
            <person name="Argimon S."/>
            <person name="Zhang W."/>
            <person name="Yang X."/>
            <person name="Jeffery I.B."/>
            <person name="Cooney J.C."/>
            <person name="Kagawa T.F."/>
            <person name="Liu W."/>
            <person name="Song Y."/>
            <person name="Salvetti E."/>
            <person name="Wrobel A."/>
            <person name="Rasinkangas P."/>
            <person name="Parkhill J."/>
            <person name="Rea M.C."/>
            <person name="O'Sullivan O."/>
            <person name="Ritari J."/>
            <person name="Douillard F.P."/>
            <person name="Paul Ross R."/>
            <person name="Yang R."/>
            <person name="Briner A.E."/>
            <person name="Felis G.E."/>
            <person name="de Vos W.M."/>
            <person name="Barrangou R."/>
            <person name="Klaenhammer T.R."/>
            <person name="Caufield P.W."/>
            <person name="Cui Y."/>
            <person name="Zhang H."/>
            <person name="O'Toole P.W."/>
        </authorList>
    </citation>
    <scope>NUCLEOTIDE SEQUENCE [LARGE SCALE GENOMIC DNA]</scope>
    <source>
        <strain evidence="2 3">DSM 18527</strain>
    </source>
</reference>
<dbReference type="AlphaFoldDB" id="A0A0R1XSW5"/>
<dbReference type="PANTHER" id="PTHR33295">
    <property type="entry name" value="ATPASE"/>
    <property type="match status" value="1"/>
</dbReference>
<name>A0A0R1XSW5_9LACO</name>
<dbReference type="InterPro" id="IPR025420">
    <property type="entry name" value="DUF4143"/>
</dbReference>
<dbReference type="PANTHER" id="PTHR33295:SF20">
    <property type="entry name" value="ATPASE"/>
    <property type="match status" value="1"/>
</dbReference>
<organism evidence="2 3">
    <name type="scientific">Agrilactobacillus composti DSM 18527 = JCM 14202</name>
    <dbReference type="NCBI Taxonomy" id="1423734"/>
    <lineage>
        <taxon>Bacteria</taxon>
        <taxon>Bacillati</taxon>
        <taxon>Bacillota</taxon>
        <taxon>Bacilli</taxon>
        <taxon>Lactobacillales</taxon>
        <taxon>Lactobacillaceae</taxon>
        <taxon>Agrilactobacillus</taxon>
    </lineage>
</organism>
<evidence type="ECO:0000259" key="1">
    <source>
        <dbReference type="Pfam" id="PF13635"/>
    </source>
</evidence>
<sequence length="269" mass="30532">MEIPIYPFSFREFLEAKGIATDGRQVDTAFEEYEKYGGFPAVVLAAEPIKDTILSGIFDTIVLNDVSMRADIRDVTTLQSLVGFLADNVGQLVQPVKIVNTLKSTGVPTNAHTITRYLTLLKDAFLFYQGRQYDIRGREYLKTAGKYYIVDSGLRRNAIGRRPGNYGGQLENIVYLELLRRGYTVAIGKLDTTEIDFVARRIDEVLYVQVTYEIPHNTHETDNLLHIPDNYQKILITQRYYDVHDIAGIPVINIVDWLLQDEQGPAQGH</sequence>
<dbReference type="STRING" id="1423734.FC83_GL003359"/>
<evidence type="ECO:0000313" key="3">
    <source>
        <dbReference type="Proteomes" id="UP000051236"/>
    </source>
</evidence>
<dbReference type="Pfam" id="PF13635">
    <property type="entry name" value="DUF4143"/>
    <property type="match status" value="1"/>
</dbReference>
<gene>
    <name evidence="2" type="ORF">FC83_GL003359</name>
</gene>
<protein>
    <recommendedName>
        <fullName evidence="1">DUF4143 domain-containing protein</fullName>
    </recommendedName>
</protein>
<dbReference type="PATRIC" id="fig|1423734.3.peg.3411"/>
<dbReference type="Proteomes" id="UP000051236">
    <property type="component" value="Unassembled WGS sequence"/>
</dbReference>
<evidence type="ECO:0000313" key="2">
    <source>
        <dbReference type="EMBL" id="KRM33272.1"/>
    </source>
</evidence>
<accession>A0A0R1XSW5</accession>
<dbReference type="EMBL" id="AZGA01000057">
    <property type="protein sequence ID" value="KRM33272.1"/>
    <property type="molecule type" value="Genomic_DNA"/>
</dbReference>
<keyword evidence="3" id="KW-1185">Reference proteome</keyword>
<comment type="caution">
    <text evidence="2">The sequence shown here is derived from an EMBL/GenBank/DDBJ whole genome shotgun (WGS) entry which is preliminary data.</text>
</comment>
<proteinExistence type="predicted"/>